<keyword evidence="23" id="KW-1185">Reference proteome</keyword>
<feature type="transmembrane region" description="Helical" evidence="20">
    <location>
        <begin position="88"/>
        <end position="110"/>
    </location>
</feature>
<dbReference type="InterPro" id="IPR043205">
    <property type="entry name" value="CYB561/CYBRD1-like"/>
</dbReference>
<accession>H3D918</accession>
<evidence type="ECO:0000256" key="8">
    <source>
        <dbReference type="ARBA" id="ARBA00022982"/>
    </source>
</evidence>
<dbReference type="InterPro" id="IPR006593">
    <property type="entry name" value="Cyt_b561/ferric_Rdtase_TM"/>
</dbReference>
<feature type="transmembrane region" description="Helical" evidence="20">
    <location>
        <begin position="122"/>
        <end position="147"/>
    </location>
</feature>
<evidence type="ECO:0000313" key="22">
    <source>
        <dbReference type="Ensembl" id="ENSTNIP00000017009.1"/>
    </source>
</evidence>
<keyword evidence="9 20" id="KW-1133">Transmembrane helix</keyword>
<feature type="domain" description="Cytochrome b561" evidence="21">
    <location>
        <begin position="19"/>
        <end position="221"/>
    </location>
</feature>
<dbReference type="FunCoup" id="H3D918">
    <property type="interactions" value="333"/>
</dbReference>
<dbReference type="HOGENOM" id="CLU_069712_1_1_1"/>
<organism evidence="22 23">
    <name type="scientific">Tetraodon nigroviridis</name>
    <name type="common">Spotted green pufferfish</name>
    <name type="synonym">Chelonodon nigroviridis</name>
    <dbReference type="NCBI Taxonomy" id="99883"/>
    <lineage>
        <taxon>Eukaryota</taxon>
        <taxon>Metazoa</taxon>
        <taxon>Chordata</taxon>
        <taxon>Craniata</taxon>
        <taxon>Vertebrata</taxon>
        <taxon>Euteleostomi</taxon>
        <taxon>Actinopterygii</taxon>
        <taxon>Neopterygii</taxon>
        <taxon>Teleostei</taxon>
        <taxon>Neoteleostei</taxon>
        <taxon>Acanthomorphata</taxon>
        <taxon>Eupercaria</taxon>
        <taxon>Tetraodontiformes</taxon>
        <taxon>Tetradontoidea</taxon>
        <taxon>Tetraodontidae</taxon>
        <taxon>Tetraodon</taxon>
    </lineage>
</organism>
<dbReference type="Gene3D" id="1.20.120.1770">
    <property type="match status" value="1"/>
</dbReference>
<comment type="catalytic activity">
    <reaction evidence="19">
        <text>Fe(3+)(out) + L-ascorbate(in) = monodehydro-L-ascorbate radical(in) + Fe(2+)(out) + H(+)</text>
        <dbReference type="Rhea" id="RHEA:30403"/>
        <dbReference type="ChEBI" id="CHEBI:15378"/>
        <dbReference type="ChEBI" id="CHEBI:29033"/>
        <dbReference type="ChEBI" id="CHEBI:29034"/>
        <dbReference type="ChEBI" id="CHEBI:38290"/>
        <dbReference type="ChEBI" id="CHEBI:59513"/>
        <dbReference type="EC" id="7.2.1.3"/>
    </reaction>
    <physiologicalReaction direction="left-to-right" evidence="19">
        <dbReference type="Rhea" id="RHEA:30404"/>
    </physiologicalReaction>
</comment>
<evidence type="ECO:0000256" key="20">
    <source>
        <dbReference type="SAM" id="Phobius"/>
    </source>
</evidence>
<feature type="transmembrane region" description="Helical" evidence="20">
    <location>
        <begin position="53"/>
        <end position="76"/>
    </location>
</feature>
<reference evidence="23" key="1">
    <citation type="journal article" date="2004" name="Nature">
        <title>Genome duplication in the teleost fish Tetraodon nigroviridis reveals the early vertebrate proto-karyotype.</title>
        <authorList>
            <person name="Jaillon O."/>
            <person name="Aury J.-M."/>
            <person name="Brunet F."/>
            <person name="Petit J.-L."/>
            <person name="Stange-Thomann N."/>
            <person name="Mauceli E."/>
            <person name="Bouneau L."/>
            <person name="Fischer C."/>
            <person name="Ozouf-Costaz C."/>
            <person name="Bernot A."/>
            <person name="Nicaud S."/>
            <person name="Jaffe D."/>
            <person name="Fisher S."/>
            <person name="Lutfalla G."/>
            <person name="Dossat C."/>
            <person name="Segurens B."/>
            <person name="Dasilva C."/>
            <person name="Salanoubat M."/>
            <person name="Levy M."/>
            <person name="Boudet N."/>
            <person name="Castellano S."/>
            <person name="Anthouard V."/>
            <person name="Jubin C."/>
            <person name="Castelli V."/>
            <person name="Katinka M."/>
            <person name="Vacherie B."/>
            <person name="Biemont C."/>
            <person name="Skalli Z."/>
            <person name="Cattolico L."/>
            <person name="Poulain J."/>
            <person name="De Berardinis V."/>
            <person name="Cruaud C."/>
            <person name="Duprat S."/>
            <person name="Brottier P."/>
            <person name="Coutanceau J.-P."/>
            <person name="Gouzy J."/>
            <person name="Parra G."/>
            <person name="Lardier G."/>
            <person name="Chapple C."/>
            <person name="McKernan K.J."/>
            <person name="McEwan P."/>
            <person name="Bosak S."/>
            <person name="Kellis M."/>
            <person name="Volff J.-N."/>
            <person name="Guigo R."/>
            <person name="Zody M.C."/>
            <person name="Mesirov J."/>
            <person name="Lindblad-Toh K."/>
            <person name="Birren B."/>
            <person name="Nusbaum C."/>
            <person name="Kahn D."/>
            <person name="Robinson-Rechavi M."/>
            <person name="Laudet V."/>
            <person name="Schachter V."/>
            <person name="Quetier F."/>
            <person name="Saurin W."/>
            <person name="Scarpelli C."/>
            <person name="Wincker P."/>
            <person name="Lander E.S."/>
            <person name="Weissenbach J."/>
            <person name="Roest Crollius H."/>
        </authorList>
    </citation>
    <scope>NUCLEOTIDE SEQUENCE [LARGE SCALE GENOMIC DNA]</scope>
</reference>
<dbReference type="STRING" id="99883.ENSTNIP00000017009"/>
<name>H3D918_TETNG</name>
<dbReference type="Proteomes" id="UP000007303">
    <property type="component" value="Unassembled WGS sequence"/>
</dbReference>
<keyword evidence="7" id="KW-1278">Translocase</keyword>
<comment type="subcellular location">
    <subcellularLocation>
        <location evidence="13">Cytoplasmic vesicle</location>
        <location evidence="13">Secretory vesicle</location>
        <location evidence="13">Chromaffin granule membrane</location>
        <topology evidence="13">Multi-pass membrane protein</topology>
    </subcellularLocation>
</comment>
<evidence type="ECO:0000256" key="9">
    <source>
        <dbReference type="ARBA" id="ARBA00022989"/>
    </source>
</evidence>
<dbReference type="PROSITE" id="PS50939">
    <property type="entry name" value="CYTOCHROME_B561"/>
    <property type="match status" value="1"/>
</dbReference>
<keyword evidence="11 20" id="KW-0472">Membrane</keyword>
<feature type="transmembrane region" description="Helical" evidence="20">
    <location>
        <begin position="12"/>
        <end position="33"/>
    </location>
</feature>
<dbReference type="GO" id="GO:0140571">
    <property type="term" value="F:transmembrane ascorbate ferrireductase activity"/>
    <property type="evidence" value="ECO:0007669"/>
    <property type="project" value="UniProtKB-EC"/>
</dbReference>
<protein>
    <recommendedName>
        <fullName evidence="14">Transmembrane ascorbate-dependent reductase CYB561</fullName>
    </recommendedName>
    <alternativeName>
        <fullName evidence="15">Cytochrome b-561</fullName>
    </alternativeName>
    <alternativeName>
        <fullName evidence="16">Cytochrome b561</fullName>
    </alternativeName>
</protein>
<dbReference type="PANTHER" id="PTHR10106">
    <property type="entry name" value="CYTOCHROME B561-RELATED"/>
    <property type="match status" value="1"/>
</dbReference>
<evidence type="ECO:0000256" key="15">
    <source>
        <dbReference type="ARBA" id="ARBA00030896"/>
    </source>
</evidence>
<dbReference type="Ensembl" id="ENSTNIT00000017224.1">
    <property type="protein sequence ID" value="ENSTNIP00000017009.1"/>
    <property type="gene ID" value="ENSTNIG00000014001.1"/>
</dbReference>
<evidence type="ECO:0000256" key="16">
    <source>
        <dbReference type="ARBA" id="ARBA00032709"/>
    </source>
</evidence>
<evidence type="ECO:0000256" key="6">
    <source>
        <dbReference type="ARBA" id="ARBA00022723"/>
    </source>
</evidence>
<feature type="transmembrane region" description="Helical" evidence="20">
    <location>
        <begin position="201"/>
        <end position="220"/>
    </location>
</feature>
<dbReference type="GO" id="GO:0046872">
    <property type="term" value="F:metal ion binding"/>
    <property type="evidence" value="ECO:0007669"/>
    <property type="project" value="UniProtKB-KW"/>
</dbReference>
<evidence type="ECO:0000256" key="1">
    <source>
        <dbReference type="ARBA" id="ARBA00001970"/>
    </source>
</evidence>
<dbReference type="Pfam" id="PF03188">
    <property type="entry name" value="Cytochrom_B561"/>
    <property type="match status" value="1"/>
</dbReference>
<dbReference type="InParanoid" id="H3D918"/>
<feature type="transmembrane region" description="Helical" evidence="20">
    <location>
        <begin position="159"/>
        <end position="181"/>
    </location>
</feature>
<comment type="function">
    <text evidence="17">Transmembrane reductase that uses ascorbate as an electron donor in the cytoplasm and transfers electrons across membranes to reduce monodehydro-L-ascorbate radical in the lumen of secretory vesicles. It is therefore involved the regeneration and homeostasis within secretory vesicles of ascorbate which in turn provides reducing equivalents needed to support the activity of intravesicular enzymes.</text>
</comment>
<comment type="cofactor">
    <cofactor evidence="1">
        <name>heme b</name>
        <dbReference type="ChEBI" id="CHEBI:60344"/>
    </cofactor>
</comment>
<keyword evidence="6" id="KW-0479">Metal-binding</keyword>
<evidence type="ECO:0000256" key="5">
    <source>
        <dbReference type="ARBA" id="ARBA00022692"/>
    </source>
</evidence>
<comment type="catalytic activity">
    <reaction evidence="18">
        <text>monodehydro-L-ascorbate radical(out) + L-ascorbate(in) = monodehydro-L-ascorbate radical(in) + L-ascorbate(out)</text>
        <dbReference type="Rhea" id="RHEA:66524"/>
        <dbReference type="ChEBI" id="CHEBI:38290"/>
        <dbReference type="ChEBI" id="CHEBI:59513"/>
    </reaction>
    <physiologicalReaction direction="left-to-right" evidence="18">
        <dbReference type="Rhea" id="RHEA:66525"/>
    </physiologicalReaction>
</comment>
<sequence length="252" mass="28048">MEESAPRRGRVTFGWLVGLSQVLGLVSVVLTGVWMGQYRGGFAWDGSAQQFNVHPLCMVLGLVFLQGDAAIVVYRVFHNESKRTIKMLHGFIHMLALVISILGFVAVFNYHKVAKIPDMYSLHSWVGMATLVMFFLQWVIGLLFFLFPLASPWLRAWYLPIHVFCGLGLLVMAVGSSLLGITEKLLFSLPTYAQFHPEGVLANVLGLLLVCFGGVVSYVVTKEEYRRPPSPEEESLSVYFKTLSEGQCPSSP</sequence>
<reference evidence="22" key="3">
    <citation type="submission" date="2025-09" db="UniProtKB">
        <authorList>
            <consortium name="Ensembl"/>
        </authorList>
    </citation>
    <scope>IDENTIFICATION</scope>
</reference>
<evidence type="ECO:0000256" key="10">
    <source>
        <dbReference type="ARBA" id="ARBA00023004"/>
    </source>
</evidence>
<dbReference type="GO" id="GO:0005765">
    <property type="term" value="C:lysosomal membrane"/>
    <property type="evidence" value="ECO:0007669"/>
    <property type="project" value="TreeGrafter"/>
</dbReference>
<dbReference type="GeneTree" id="ENSGT00950000183197"/>
<dbReference type="AlphaFoldDB" id="H3D918"/>
<keyword evidence="8" id="KW-0249">Electron transport</keyword>
<dbReference type="FunFam" id="1.20.120.1770:FF:000001">
    <property type="entry name" value="Cytochrome b reductase 1"/>
    <property type="match status" value="1"/>
</dbReference>
<comment type="subunit">
    <text evidence="2">Homodimer.</text>
</comment>
<evidence type="ECO:0000256" key="18">
    <source>
        <dbReference type="ARBA" id="ARBA00047447"/>
    </source>
</evidence>
<evidence type="ECO:0000256" key="7">
    <source>
        <dbReference type="ARBA" id="ARBA00022967"/>
    </source>
</evidence>
<dbReference type="GO" id="GO:0042584">
    <property type="term" value="C:chromaffin granule membrane"/>
    <property type="evidence" value="ECO:0007669"/>
    <property type="project" value="UniProtKB-SubCell"/>
</dbReference>
<evidence type="ECO:0000256" key="11">
    <source>
        <dbReference type="ARBA" id="ARBA00023136"/>
    </source>
</evidence>
<dbReference type="OMA" id="LHFRGGM"/>
<evidence type="ECO:0000313" key="23">
    <source>
        <dbReference type="Proteomes" id="UP000007303"/>
    </source>
</evidence>
<evidence type="ECO:0000256" key="3">
    <source>
        <dbReference type="ARBA" id="ARBA00022448"/>
    </source>
</evidence>
<keyword evidence="5 20" id="KW-0812">Transmembrane</keyword>
<proteinExistence type="predicted"/>
<keyword evidence="10" id="KW-0408">Iron</keyword>
<evidence type="ECO:0000256" key="14">
    <source>
        <dbReference type="ARBA" id="ARBA00024231"/>
    </source>
</evidence>
<evidence type="ECO:0000256" key="13">
    <source>
        <dbReference type="ARBA" id="ARBA00024185"/>
    </source>
</evidence>
<evidence type="ECO:0000256" key="12">
    <source>
        <dbReference type="ARBA" id="ARBA00023329"/>
    </source>
</evidence>
<evidence type="ECO:0000256" key="17">
    <source>
        <dbReference type="ARBA" id="ARBA00045973"/>
    </source>
</evidence>
<reference evidence="22" key="2">
    <citation type="submission" date="2025-08" db="UniProtKB">
        <authorList>
            <consortium name="Ensembl"/>
        </authorList>
    </citation>
    <scope>IDENTIFICATION</scope>
</reference>
<keyword evidence="3" id="KW-0813">Transport</keyword>
<dbReference type="SMART" id="SM00665">
    <property type="entry name" value="B561"/>
    <property type="match status" value="1"/>
</dbReference>
<evidence type="ECO:0000256" key="19">
    <source>
        <dbReference type="ARBA" id="ARBA00048457"/>
    </source>
</evidence>
<evidence type="ECO:0000256" key="2">
    <source>
        <dbReference type="ARBA" id="ARBA00011738"/>
    </source>
</evidence>
<dbReference type="PANTHER" id="PTHR10106:SF14">
    <property type="entry name" value="TRANSMEMBRANE ASCORBATE-DEPENDENT REDUCTASE CYB561"/>
    <property type="match status" value="1"/>
</dbReference>
<evidence type="ECO:0000256" key="4">
    <source>
        <dbReference type="ARBA" id="ARBA00022617"/>
    </source>
</evidence>
<keyword evidence="4" id="KW-0349">Heme</keyword>
<keyword evidence="12" id="KW-0968">Cytoplasmic vesicle</keyword>
<evidence type="ECO:0000259" key="21">
    <source>
        <dbReference type="PROSITE" id="PS50939"/>
    </source>
</evidence>